<keyword evidence="12" id="KW-0106">Calcium</keyword>
<evidence type="ECO:0000256" key="12">
    <source>
        <dbReference type="PIRSR" id="PIRSR004803-3"/>
    </source>
</evidence>
<organism evidence="14 15">
    <name type="scientific">Geothermobacter ehrlichii</name>
    <dbReference type="NCBI Taxonomy" id="213224"/>
    <lineage>
        <taxon>Bacteria</taxon>
        <taxon>Pseudomonadati</taxon>
        <taxon>Thermodesulfobacteriota</taxon>
        <taxon>Desulfuromonadia</taxon>
        <taxon>Desulfuromonadales</taxon>
        <taxon>Geothermobacteraceae</taxon>
        <taxon>Geothermobacter</taxon>
    </lineage>
</organism>
<dbReference type="InterPro" id="IPR011108">
    <property type="entry name" value="RMMBL"/>
</dbReference>
<comment type="function">
    <text evidence="9">An RNase that has 5'-3' exonuclease and possibly endonuclease activity. Involved in maturation of rRNA and in some organisms also mRNA maturation and/or decay.</text>
</comment>
<dbReference type="OrthoDB" id="9770211at2"/>
<dbReference type="PANTHER" id="PTHR43694">
    <property type="entry name" value="RIBONUCLEASE J"/>
    <property type="match status" value="1"/>
</dbReference>
<dbReference type="SUPFAM" id="SSF56281">
    <property type="entry name" value="Metallo-hydrolase/oxidoreductase"/>
    <property type="match status" value="1"/>
</dbReference>
<feature type="binding site" evidence="12">
    <location>
        <position position="170"/>
    </location>
    <ligand>
        <name>Zn(2+)</name>
        <dbReference type="ChEBI" id="CHEBI:29105"/>
        <label>1</label>
        <note>catalytic</note>
    </ligand>
</feature>
<evidence type="ECO:0000256" key="9">
    <source>
        <dbReference type="HAMAP-Rule" id="MF_01491"/>
    </source>
</evidence>
<dbReference type="EMBL" id="VNIB01000010">
    <property type="protein sequence ID" value="TYO97509.1"/>
    <property type="molecule type" value="Genomic_DNA"/>
</dbReference>
<dbReference type="Pfam" id="PF22505">
    <property type="entry name" value="RNase_J_b_CASP"/>
    <property type="match status" value="1"/>
</dbReference>
<accession>A0A5D3WHG6</accession>
<evidence type="ECO:0000256" key="5">
    <source>
        <dbReference type="ARBA" id="ARBA00022801"/>
    </source>
</evidence>
<feature type="domain" description="Metallo-beta-lactamase" evidence="13">
    <location>
        <begin position="26"/>
        <end position="222"/>
    </location>
</feature>
<comment type="similarity">
    <text evidence="9">Belongs to the metallo-beta-lactamase superfamily. RNA-metabolizing metallo-beta-lactamase-like family. Bacterial RNase J subfamily.</text>
</comment>
<keyword evidence="5 9" id="KW-0378">Hydrolase</keyword>
<dbReference type="EC" id="3.1.-.-" evidence="9"/>
<keyword evidence="4 9" id="KW-0255">Endonuclease</keyword>
<feature type="binding site" evidence="12">
    <location>
        <position position="81"/>
    </location>
    <ligand>
        <name>Zn(2+)</name>
        <dbReference type="ChEBI" id="CHEBI:29105"/>
        <label>1</label>
        <note>catalytic</note>
    </ligand>
</feature>
<dbReference type="GO" id="GO:0004521">
    <property type="term" value="F:RNA endonuclease activity"/>
    <property type="evidence" value="ECO:0007669"/>
    <property type="project" value="UniProtKB-UniRule"/>
</dbReference>
<evidence type="ECO:0000256" key="1">
    <source>
        <dbReference type="ARBA" id="ARBA00022490"/>
    </source>
</evidence>
<feature type="active site" description="Proton acceptor" evidence="10">
    <location>
        <position position="375"/>
    </location>
</feature>
<dbReference type="RefSeq" id="WP_148896407.1">
    <property type="nucleotide sequence ID" value="NZ_VNIB01000010.1"/>
</dbReference>
<keyword evidence="7 9" id="KW-0269">Exonuclease</keyword>
<dbReference type="GO" id="GO:0003723">
    <property type="term" value="F:RNA binding"/>
    <property type="evidence" value="ECO:0007669"/>
    <property type="project" value="UniProtKB-UniRule"/>
</dbReference>
<comment type="cofactor">
    <cofactor evidence="12">
        <name>Zn(2+)</name>
        <dbReference type="ChEBI" id="CHEBI:29105"/>
    </cofactor>
    <text evidence="12">Binds 2 Zn(2+) ions per subunit. It is not clear if Zn(2+) or Mg(2+) is physiologically important.</text>
</comment>
<evidence type="ECO:0000259" key="13">
    <source>
        <dbReference type="SMART" id="SM00849"/>
    </source>
</evidence>
<dbReference type="GO" id="GO:0005737">
    <property type="term" value="C:cytoplasm"/>
    <property type="evidence" value="ECO:0007669"/>
    <property type="project" value="UniProtKB-SubCell"/>
</dbReference>
<dbReference type="HAMAP" id="MF_01491">
    <property type="entry name" value="RNase_J_bact"/>
    <property type="match status" value="1"/>
</dbReference>
<feature type="binding site" evidence="9 11">
    <location>
        <begin position="371"/>
        <end position="375"/>
    </location>
    <ligand>
        <name>substrate</name>
    </ligand>
</feature>
<feature type="binding site" evidence="12">
    <location>
        <position position="56"/>
    </location>
    <ligand>
        <name>Ca(2+)</name>
        <dbReference type="ChEBI" id="CHEBI:29108"/>
    </ligand>
</feature>
<dbReference type="PIRSF" id="PIRSF004803">
    <property type="entry name" value="RnjA"/>
    <property type="match status" value="1"/>
</dbReference>
<keyword evidence="6 12" id="KW-0862">Zinc</keyword>
<reference evidence="14 15" key="1">
    <citation type="submission" date="2019-07" db="EMBL/GenBank/DDBJ databases">
        <title>Genomic Encyclopedia of Type Strains, Phase IV (KMG-IV): sequencing the most valuable type-strain genomes for metagenomic binning, comparative biology and taxonomic classification.</title>
        <authorList>
            <person name="Goeker M."/>
        </authorList>
    </citation>
    <scope>NUCLEOTIDE SEQUENCE [LARGE SCALE GENOMIC DNA]</scope>
    <source>
        <strain evidence="14 15">SS015</strain>
    </source>
</reference>
<keyword evidence="9" id="KW-0698">rRNA processing</keyword>
<evidence type="ECO:0000256" key="6">
    <source>
        <dbReference type="ARBA" id="ARBA00022833"/>
    </source>
</evidence>
<dbReference type="InterPro" id="IPR041636">
    <property type="entry name" value="RNase_J_C"/>
</dbReference>
<dbReference type="InterPro" id="IPR030854">
    <property type="entry name" value="RNase_J_bac"/>
</dbReference>
<name>A0A5D3WHG6_9BACT</name>
<keyword evidence="1 9" id="KW-0963">Cytoplasm</keyword>
<feature type="binding site" evidence="12">
    <location>
        <position position="84"/>
    </location>
    <ligand>
        <name>Zn(2+)</name>
        <dbReference type="ChEBI" id="CHEBI:29105"/>
        <label>1</label>
        <note>catalytic</note>
    </ligand>
</feature>
<dbReference type="InterPro" id="IPR001587">
    <property type="entry name" value="RNase_J_CS"/>
</dbReference>
<protein>
    <recommendedName>
        <fullName evidence="9">Ribonuclease J</fullName>
        <shortName evidence="9">RNase J</shortName>
        <ecNumber evidence="9">3.1.-.-</ecNumber>
    </recommendedName>
</protein>
<dbReference type="SMART" id="SM00849">
    <property type="entry name" value="Lactamase_B"/>
    <property type="match status" value="1"/>
</dbReference>
<evidence type="ECO:0000256" key="3">
    <source>
        <dbReference type="ARBA" id="ARBA00022723"/>
    </source>
</evidence>
<evidence type="ECO:0000256" key="2">
    <source>
        <dbReference type="ARBA" id="ARBA00022722"/>
    </source>
</evidence>
<feature type="binding site" evidence="12">
    <location>
        <position position="397"/>
    </location>
    <ligand>
        <name>Zn(2+)</name>
        <dbReference type="ChEBI" id="CHEBI:29105"/>
        <label>1</label>
        <note>catalytic</note>
    </ligand>
</feature>
<feature type="binding site" evidence="12">
    <location>
        <position position="54"/>
    </location>
    <ligand>
        <name>Ca(2+)</name>
        <dbReference type="ChEBI" id="CHEBI:29108"/>
    </ligand>
</feature>
<feature type="active site" description="Proton donor" evidence="10">
    <location>
        <position position="202"/>
    </location>
</feature>
<dbReference type="Gene3D" id="3.10.20.580">
    <property type="match status" value="1"/>
</dbReference>
<dbReference type="InterPro" id="IPR042173">
    <property type="entry name" value="RNase_J_2"/>
</dbReference>
<keyword evidence="8 9" id="KW-0694">RNA-binding</keyword>
<dbReference type="GO" id="GO:0008270">
    <property type="term" value="F:zinc ion binding"/>
    <property type="evidence" value="ECO:0007669"/>
    <property type="project" value="InterPro"/>
</dbReference>
<evidence type="ECO:0000256" key="10">
    <source>
        <dbReference type="PIRSR" id="PIRSR004803-1"/>
    </source>
</evidence>
<evidence type="ECO:0000313" key="14">
    <source>
        <dbReference type="EMBL" id="TYO97509.1"/>
    </source>
</evidence>
<keyword evidence="3 12" id="KW-0479">Metal-binding</keyword>
<evidence type="ECO:0000256" key="11">
    <source>
        <dbReference type="PIRSR" id="PIRSR004803-2"/>
    </source>
</evidence>
<feature type="binding site" evidence="12">
    <location>
        <position position="83"/>
    </location>
    <ligand>
        <name>Zn(2+)</name>
        <dbReference type="ChEBI" id="CHEBI:29105"/>
        <label>1</label>
        <note>catalytic</note>
    </ligand>
</feature>
<sequence length="562" mass="61630">MTPSPNPTDDFRTLRLLPLGGLGEIGLNMLAVECGGKILIIDCGLMFPEPYMLGIDLVIPDVSALRQRRDDILGILLTHGHEDHIGALPYLLDDLGSPPVYGTPLTLGLLKNRLSERRLDSPARLHTVQLRQPLKLGPFEAEFFRVTHSIVDGAGILLRTPAGNILHTGDFKLDPTPVDGQPTDLGFLAACGSEGIDLLLADSTNVENEGHTLSEKSVGDTLNSLIPACRGKVVVSTFSSNIHRIQQILNAAANAGRRVLVNGRSMIANIAVARELGCLRVADDLFIDLRQYETLSPHRVLLLTTGSQGEPLSALSRMAAGDHKQLEIAPGDTVILSSKFIPGNEKAITSLINQLFRRGADVHYETTSEIHVSGHASKEELKTLHALVRPRHFVPIHGEYRHLVRHARLATEMGLPAANAFVLSNGQTLVLGPDGAHRGEEIETGRIFVDGRGVGDLGSVELRDRRHLANHGVVNVILAINQKTGEILYGPEIFSRGFITEDCGGDYLARAEQEVRELLDQHSLETVGDWEEIRVEVRKCLRRFFNRTLDRRPLILPFILEL</sequence>
<dbReference type="Pfam" id="PF17770">
    <property type="entry name" value="RNase_J_C"/>
    <property type="match status" value="1"/>
</dbReference>
<dbReference type="InterPro" id="IPR055132">
    <property type="entry name" value="RNase_J_b_CASP"/>
</dbReference>
<dbReference type="Gene3D" id="3.40.50.10710">
    <property type="entry name" value="Metallo-hydrolase/oxidoreductase"/>
    <property type="match status" value="1"/>
</dbReference>
<dbReference type="Pfam" id="PF00753">
    <property type="entry name" value="Lactamase_B"/>
    <property type="match status" value="1"/>
</dbReference>
<dbReference type="Gene3D" id="3.60.15.10">
    <property type="entry name" value="Ribonuclease Z/Hydroxyacylglutathione hydrolase-like"/>
    <property type="match status" value="1"/>
</dbReference>
<dbReference type="InterPro" id="IPR036866">
    <property type="entry name" value="RibonucZ/Hydroxyglut_hydro"/>
</dbReference>
<proteinExistence type="inferred from homology"/>
<dbReference type="PROSITE" id="PS01292">
    <property type="entry name" value="UPF0036"/>
    <property type="match status" value="1"/>
</dbReference>
<dbReference type="InterPro" id="IPR004613">
    <property type="entry name" value="RNase_J"/>
</dbReference>
<dbReference type="CDD" id="cd07714">
    <property type="entry name" value="RNaseJ_MBL-fold"/>
    <property type="match status" value="1"/>
</dbReference>
<comment type="cofactor">
    <cofactor evidence="12">
        <name>Ca(2+)</name>
        <dbReference type="ChEBI" id="CHEBI:29108"/>
    </cofactor>
    <text evidence="12">Binds 1 Ca(2+) cation per subunit. Seen in 1 crystal structure, it is not clear if it is physiologically important.</text>
</comment>
<dbReference type="PANTHER" id="PTHR43694:SF1">
    <property type="entry name" value="RIBONUCLEASE J"/>
    <property type="match status" value="1"/>
</dbReference>
<dbReference type="Pfam" id="PF07521">
    <property type="entry name" value="RMMBL"/>
    <property type="match status" value="1"/>
</dbReference>
<gene>
    <name evidence="9" type="primary">rnj</name>
    <name evidence="14" type="ORF">EDC39_11049</name>
</gene>
<comment type="caution">
    <text evidence="14">The sequence shown here is derived from an EMBL/GenBank/DDBJ whole genome shotgun (WGS) entry which is preliminary data.</text>
</comment>
<comment type="subcellular location">
    <subcellularLocation>
        <location evidence="9">Cytoplasm</location>
    </subcellularLocation>
</comment>
<evidence type="ECO:0000256" key="4">
    <source>
        <dbReference type="ARBA" id="ARBA00022759"/>
    </source>
</evidence>
<dbReference type="Proteomes" id="UP000324159">
    <property type="component" value="Unassembled WGS sequence"/>
</dbReference>
<feature type="binding site" evidence="12">
    <location>
        <position position="450"/>
    </location>
    <ligand>
        <name>Ca(2+)</name>
        <dbReference type="ChEBI" id="CHEBI:29108"/>
    </ligand>
</feature>
<feature type="binding site" evidence="12">
    <location>
        <position position="148"/>
    </location>
    <ligand>
        <name>Zn(2+)</name>
        <dbReference type="ChEBI" id="CHEBI:29105"/>
        <label>1</label>
        <note>catalytic</note>
    </ligand>
</feature>
<feature type="binding site" evidence="11">
    <location>
        <begin position="239"/>
        <end position="241"/>
    </location>
    <ligand>
        <name>substrate</name>
    </ligand>
</feature>
<evidence type="ECO:0000256" key="7">
    <source>
        <dbReference type="ARBA" id="ARBA00022839"/>
    </source>
</evidence>
<evidence type="ECO:0000313" key="15">
    <source>
        <dbReference type="Proteomes" id="UP000324159"/>
    </source>
</evidence>
<keyword evidence="2 9" id="KW-0540">Nuclease</keyword>
<dbReference type="AlphaFoldDB" id="A0A5D3WHG6"/>
<dbReference type="NCBIfam" id="TIGR00649">
    <property type="entry name" value="MG423"/>
    <property type="match status" value="1"/>
</dbReference>
<keyword evidence="15" id="KW-1185">Reference proteome</keyword>
<comment type="subunit">
    <text evidence="9">Homodimer, may be a subunit of the RNA degradosome.</text>
</comment>
<dbReference type="GO" id="GO:0004534">
    <property type="term" value="F:5'-3' RNA exonuclease activity"/>
    <property type="evidence" value="ECO:0007669"/>
    <property type="project" value="UniProtKB-UniRule"/>
</dbReference>
<feature type="binding site" evidence="12">
    <location>
        <position position="79"/>
    </location>
    <ligand>
        <name>Zn(2+)</name>
        <dbReference type="ChEBI" id="CHEBI:29105"/>
        <label>2</label>
        <note>catalytic</note>
    </ligand>
</feature>
<dbReference type="GO" id="GO:0006364">
    <property type="term" value="P:rRNA processing"/>
    <property type="evidence" value="ECO:0007669"/>
    <property type="project" value="UniProtKB-UniRule"/>
</dbReference>
<evidence type="ECO:0000256" key="8">
    <source>
        <dbReference type="ARBA" id="ARBA00022884"/>
    </source>
</evidence>
<dbReference type="InterPro" id="IPR001279">
    <property type="entry name" value="Metallo-B-lactamas"/>
</dbReference>